<sequence length="201" mass="22934">MPSWRDEYLNALQERDRREKANQAFYDQYTKLADRTATLQSSPAAEAIRNAPASSTKLKDRKASKEQALPRSPTPDAVAKVRQDLSEAQRSRGLMETKLQSVTEELNKLKIQSSLDSKRIGELTKEKATLSTGLRDRDEELKGKTKLLEDLHDETVSLTLQLNMAEEQSSKFKRENKELVDRWMARMGQEADAMNDKSKFS</sequence>
<evidence type="ECO:0000256" key="3">
    <source>
        <dbReference type="SAM" id="MobiDB-lite"/>
    </source>
</evidence>
<evidence type="ECO:0000313" key="5">
    <source>
        <dbReference type="EMBL" id="KAL2053035.1"/>
    </source>
</evidence>
<dbReference type="InterPro" id="IPR013923">
    <property type="entry name" value="Autophagy-rel_prot_16_dom"/>
</dbReference>
<comment type="caution">
    <text evidence="5">The sequence shown here is derived from an EMBL/GenBank/DDBJ whole genome shotgun (WGS) entry which is preliminary data.</text>
</comment>
<dbReference type="EMBL" id="JBHFEH010000023">
    <property type="protein sequence ID" value="KAL2053035.1"/>
    <property type="molecule type" value="Genomic_DNA"/>
</dbReference>
<evidence type="ECO:0000313" key="6">
    <source>
        <dbReference type="Proteomes" id="UP001590951"/>
    </source>
</evidence>
<reference evidence="5 6" key="1">
    <citation type="submission" date="2024-09" db="EMBL/GenBank/DDBJ databases">
        <title>Rethinking Asexuality: The Enigmatic Case of Functional Sexual Genes in Lepraria (Stereocaulaceae).</title>
        <authorList>
            <person name="Doellman M."/>
            <person name="Sun Y."/>
            <person name="Barcenas-Pena A."/>
            <person name="Lumbsch H.T."/>
            <person name="Grewe F."/>
        </authorList>
    </citation>
    <scope>NUCLEOTIDE SEQUENCE [LARGE SCALE GENOMIC DNA]</scope>
    <source>
        <strain evidence="5 6">Grewe 0041</strain>
    </source>
</reference>
<feature type="region of interest" description="Disordered" evidence="3">
    <location>
        <begin position="40"/>
        <end position="78"/>
    </location>
</feature>
<dbReference type="CDD" id="cd22887">
    <property type="entry name" value="Atg16_CCD"/>
    <property type="match status" value="1"/>
</dbReference>
<protein>
    <recommendedName>
        <fullName evidence="4">Autophagy-related protein 16 domain-containing protein</fullName>
    </recommendedName>
</protein>
<evidence type="ECO:0000256" key="1">
    <source>
        <dbReference type="ARBA" id="ARBA00005331"/>
    </source>
</evidence>
<dbReference type="Pfam" id="PF08614">
    <property type="entry name" value="ATG16"/>
    <property type="match status" value="1"/>
</dbReference>
<gene>
    <name evidence="5" type="ORF">ABVK25_006672</name>
</gene>
<feature type="coiled-coil region" evidence="2">
    <location>
        <begin position="148"/>
        <end position="182"/>
    </location>
</feature>
<organism evidence="5 6">
    <name type="scientific">Lepraria finkii</name>
    <dbReference type="NCBI Taxonomy" id="1340010"/>
    <lineage>
        <taxon>Eukaryota</taxon>
        <taxon>Fungi</taxon>
        <taxon>Dikarya</taxon>
        <taxon>Ascomycota</taxon>
        <taxon>Pezizomycotina</taxon>
        <taxon>Lecanoromycetes</taxon>
        <taxon>OSLEUM clade</taxon>
        <taxon>Lecanoromycetidae</taxon>
        <taxon>Lecanorales</taxon>
        <taxon>Lecanorineae</taxon>
        <taxon>Stereocaulaceae</taxon>
        <taxon>Lepraria</taxon>
    </lineage>
</organism>
<evidence type="ECO:0000259" key="4">
    <source>
        <dbReference type="Pfam" id="PF08614"/>
    </source>
</evidence>
<accession>A0ABR4B5J0</accession>
<feature type="domain" description="Autophagy-related protein 16" evidence="4">
    <location>
        <begin position="7"/>
        <end position="195"/>
    </location>
</feature>
<comment type="similarity">
    <text evidence="1">Belongs to the ATG16 family.</text>
</comment>
<name>A0ABR4B5J0_9LECA</name>
<dbReference type="Gene3D" id="1.20.5.170">
    <property type="match status" value="1"/>
</dbReference>
<proteinExistence type="inferred from homology"/>
<keyword evidence="2" id="KW-0175">Coiled coil</keyword>
<dbReference type="Proteomes" id="UP001590951">
    <property type="component" value="Unassembled WGS sequence"/>
</dbReference>
<evidence type="ECO:0000256" key="2">
    <source>
        <dbReference type="SAM" id="Coils"/>
    </source>
</evidence>
<keyword evidence="6" id="KW-1185">Reference proteome</keyword>